<dbReference type="InterPro" id="IPR015867">
    <property type="entry name" value="N-reg_PII/ATP_PRibTrfase_C"/>
</dbReference>
<accession>A0A060HPU0</accession>
<organism evidence="2 3">
    <name type="scientific">Nitrososphaera viennensis EN76</name>
    <dbReference type="NCBI Taxonomy" id="926571"/>
    <lineage>
        <taxon>Archaea</taxon>
        <taxon>Nitrososphaerota</taxon>
        <taxon>Nitrososphaeria</taxon>
        <taxon>Nitrososphaerales</taxon>
        <taxon>Nitrososphaeraceae</taxon>
        <taxon>Nitrososphaera</taxon>
    </lineage>
</organism>
<dbReference type="PROSITE" id="PS51343">
    <property type="entry name" value="PII_GLNB_DOM"/>
    <property type="match status" value="1"/>
</dbReference>
<dbReference type="RefSeq" id="WP_075054546.1">
    <property type="nucleotide sequence ID" value="NZ_CP007536.1"/>
</dbReference>
<dbReference type="SMART" id="SM00938">
    <property type="entry name" value="P-II"/>
    <property type="match status" value="1"/>
</dbReference>
<comment type="similarity">
    <text evidence="1">Belongs to the P(II) protein family.</text>
</comment>
<dbReference type="Pfam" id="PF00543">
    <property type="entry name" value="P-II"/>
    <property type="match status" value="1"/>
</dbReference>
<dbReference type="Proteomes" id="UP000027093">
    <property type="component" value="Chromosome"/>
</dbReference>
<dbReference type="EMBL" id="CP007536">
    <property type="protein sequence ID" value="AIC15571.1"/>
    <property type="molecule type" value="Genomic_DNA"/>
</dbReference>
<dbReference type="InterPro" id="IPR011322">
    <property type="entry name" value="N-reg_PII-like_a/b"/>
</dbReference>
<dbReference type="HOGENOM" id="CLU_082268_3_0_2"/>
<dbReference type="GO" id="GO:0006808">
    <property type="term" value="P:regulation of nitrogen utilization"/>
    <property type="evidence" value="ECO:0007669"/>
    <property type="project" value="InterPro"/>
</dbReference>
<dbReference type="KEGG" id="nvn:NVIE_013340"/>
<dbReference type="PROSITE" id="PS00638">
    <property type="entry name" value="PII_GLNB_CTER"/>
    <property type="match status" value="1"/>
</dbReference>
<name>A0A060HPU0_9ARCH</name>
<gene>
    <name evidence="2" type="ORF">NVIE_013340</name>
</gene>
<keyword evidence="3" id="KW-1185">Reference proteome</keyword>
<dbReference type="STRING" id="926571.NVIE_013340"/>
<reference evidence="2 3" key="1">
    <citation type="journal article" date="2014" name="Int. J. Syst. Evol. Microbiol.">
        <title>Nitrososphaera viennensis gen. nov., sp. nov., an aerobic and mesophilic, ammonia-oxidizing archaeon from soil and a member of the archaeal phylum Thaumarchaeota.</title>
        <authorList>
            <person name="Stieglmeier M."/>
            <person name="Klingl A."/>
            <person name="Alves R.J."/>
            <person name="Rittmann S.K."/>
            <person name="Melcher M."/>
            <person name="Leisch N."/>
            <person name="Schleper C."/>
        </authorList>
    </citation>
    <scope>NUCLEOTIDE SEQUENCE [LARGE SCALE GENOMIC DNA]</scope>
    <source>
        <strain evidence="2">EN76</strain>
    </source>
</reference>
<sequence length="115" mass="11623">MKRIEAIIASEKVSAVNEALKKAGVGGATILDAKGRGKGEKPRVAGGRGTSAHLAEFSVRANVITVVDDGDVDKVVKAILDSASTGSAGDGKIFISSVGEAVDIGSKKRSQSGMV</sequence>
<protein>
    <submittedName>
        <fullName evidence="2">Nitrogen regulatory protein P-II</fullName>
    </submittedName>
</protein>
<evidence type="ECO:0000313" key="3">
    <source>
        <dbReference type="Proteomes" id="UP000027093"/>
    </source>
</evidence>
<dbReference type="GO" id="GO:0005524">
    <property type="term" value="F:ATP binding"/>
    <property type="evidence" value="ECO:0007669"/>
    <property type="project" value="TreeGrafter"/>
</dbReference>
<dbReference type="AlphaFoldDB" id="A0A060HPU0"/>
<dbReference type="OrthoDB" id="10960at2157"/>
<dbReference type="PANTHER" id="PTHR30115:SF11">
    <property type="entry name" value="NITROGEN REGULATORY PROTEIN P-II HOMOLOG"/>
    <property type="match status" value="1"/>
</dbReference>
<evidence type="ECO:0000313" key="2">
    <source>
        <dbReference type="EMBL" id="AIC15571.1"/>
    </source>
</evidence>
<dbReference type="GO" id="GO:0005829">
    <property type="term" value="C:cytosol"/>
    <property type="evidence" value="ECO:0007669"/>
    <property type="project" value="TreeGrafter"/>
</dbReference>
<dbReference type="InterPro" id="IPR017918">
    <property type="entry name" value="N-reg_PII_CS"/>
</dbReference>
<dbReference type="GO" id="GO:0030234">
    <property type="term" value="F:enzyme regulator activity"/>
    <property type="evidence" value="ECO:0007669"/>
    <property type="project" value="InterPro"/>
</dbReference>
<dbReference type="PRINTS" id="PR00340">
    <property type="entry name" value="PIIGLNB"/>
</dbReference>
<proteinExistence type="inferred from homology"/>
<dbReference type="SUPFAM" id="SSF54913">
    <property type="entry name" value="GlnB-like"/>
    <property type="match status" value="1"/>
</dbReference>
<dbReference type="Gene3D" id="3.30.70.120">
    <property type="match status" value="1"/>
</dbReference>
<dbReference type="PANTHER" id="PTHR30115">
    <property type="entry name" value="NITROGEN REGULATORY PROTEIN P-II"/>
    <property type="match status" value="1"/>
</dbReference>
<dbReference type="GeneID" id="74946593"/>
<dbReference type="InterPro" id="IPR002187">
    <property type="entry name" value="N-reg_PII"/>
</dbReference>
<evidence type="ECO:0000256" key="1">
    <source>
        <dbReference type="RuleBase" id="RU003936"/>
    </source>
</evidence>